<keyword evidence="1" id="KW-1185">Reference proteome</keyword>
<sequence length="81" mass="9491">MPSRSINVVINCRISRDRHGLFSEAQSPLPDTLYRMFPVGWSGYNRAFTWWAEEKSIPEFLATKVRNAQTEQTRDSDRTNR</sequence>
<organism evidence="2">
    <name type="scientific">Neodiprion lecontei</name>
    <name type="common">Redheaded pine sawfly</name>
    <dbReference type="NCBI Taxonomy" id="441921"/>
    <lineage>
        <taxon>Eukaryota</taxon>
        <taxon>Metazoa</taxon>
        <taxon>Ecdysozoa</taxon>
        <taxon>Arthropoda</taxon>
        <taxon>Hexapoda</taxon>
        <taxon>Insecta</taxon>
        <taxon>Pterygota</taxon>
        <taxon>Neoptera</taxon>
        <taxon>Endopterygota</taxon>
        <taxon>Hymenoptera</taxon>
        <taxon>Tenthredinoidea</taxon>
        <taxon>Diprionidae</taxon>
        <taxon>Diprioninae</taxon>
        <taxon>Neodiprion</taxon>
    </lineage>
</organism>
<dbReference type="KEGG" id="nlo:107219501"/>
<dbReference type="GO" id="GO:0005694">
    <property type="term" value="C:chromosome"/>
    <property type="evidence" value="ECO:0007669"/>
    <property type="project" value="UniProtKB-ARBA"/>
</dbReference>
<dbReference type="GeneID" id="107219501"/>
<name>A0A6J0BEB7_NEOLC</name>
<gene>
    <name evidence="2" type="primary">LOC107219501</name>
</gene>
<evidence type="ECO:0000313" key="1">
    <source>
        <dbReference type="Proteomes" id="UP000829291"/>
    </source>
</evidence>
<dbReference type="RefSeq" id="XP_015513229.2">
    <property type="nucleotide sequence ID" value="XM_015657743.2"/>
</dbReference>
<protein>
    <submittedName>
        <fullName evidence="2">Uncharacterized protein LOC107219501</fullName>
    </submittedName>
</protein>
<dbReference type="Proteomes" id="UP000829291">
    <property type="component" value="Chromosome 2"/>
</dbReference>
<dbReference type="AlphaFoldDB" id="A0A6J0BEB7"/>
<reference evidence="2" key="1">
    <citation type="submission" date="2025-08" db="UniProtKB">
        <authorList>
            <consortium name="RefSeq"/>
        </authorList>
    </citation>
    <scope>IDENTIFICATION</scope>
    <source>
        <tissue evidence="2">Thorax and Abdomen</tissue>
    </source>
</reference>
<proteinExistence type="predicted"/>
<evidence type="ECO:0000313" key="2">
    <source>
        <dbReference type="RefSeq" id="XP_015513229.2"/>
    </source>
</evidence>
<accession>A0A6J0BEB7</accession>
<dbReference type="GO" id="GO:0005634">
    <property type="term" value="C:nucleus"/>
    <property type="evidence" value="ECO:0007669"/>
    <property type="project" value="UniProtKB-SubCell"/>
</dbReference>